<dbReference type="InParanoid" id="G3JEL7"/>
<dbReference type="VEuPathDB" id="FungiDB:CCM_04788"/>
<dbReference type="RefSeq" id="XP_006669997.1">
    <property type="nucleotide sequence ID" value="XM_006669934.1"/>
</dbReference>
<evidence type="ECO:0000256" key="1">
    <source>
        <dbReference type="SAM" id="MobiDB-lite"/>
    </source>
</evidence>
<dbReference type="EMBL" id="JH126401">
    <property type="protein sequence ID" value="EGX93414.1"/>
    <property type="molecule type" value="Genomic_DNA"/>
</dbReference>
<dbReference type="HOGENOM" id="CLU_2670984_0_0_1"/>
<feature type="region of interest" description="Disordered" evidence="1">
    <location>
        <begin position="1"/>
        <end position="24"/>
    </location>
</feature>
<sequence>MADEAAFLSPQTSRKRPAGIGQLSTTFLSPRPQLNKGTCTGHREAIAVGLVGYLFVAPASKCPTSRLVYAQRAYQ</sequence>
<protein>
    <submittedName>
        <fullName evidence="2">Uncharacterized protein</fullName>
    </submittedName>
</protein>
<keyword evidence="3" id="KW-1185">Reference proteome</keyword>
<accession>G3JEL7</accession>
<proteinExistence type="predicted"/>
<evidence type="ECO:0000313" key="3">
    <source>
        <dbReference type="Proteomes" id="UP000001610"/>
    </source>
</evidence>
<reference evidence="2 3" key="1">
    <citation type="journal article" date="2011" name="Genome Biol.">
        <title>Genome sequence of the insect pathogenic fungus Cordyceps militaris, a valued traditional Chinese medicine.</title>
        <authorList>
            <person name="Zheng P."/>
            <person name="Xia Y."/>
            <person name="Xiao G."/>
            <person name="Xiong C."/>
            <person name="Hu X."/>
            <person name="Zhang S."/>
            <person name="Zheng H."/>
            <person name="Huang Y."/>
            <person name="Zhou Y."/>
            <person name="Wang S."/>
            <person name="Zhao G.P."/>
            <person name="Liu X."/>
            <person name="St Leger R.J."/>
            <person name="Wang C."/>
        </authorList>
    </citation>
    <scope>NUCLEOTIDE SEQUENCE [LARGE SCALE GENOMIC DNA]</scope>
    <source>
        <strain evidence="2 3">CM01</strain>
    </source>
</reference>
<organism evidence="2 3">
    <name type="scientific">Cordyceps militaris (strain CM01)</name>
    <name type="common">Caterpillar fungus</name>
    <dbReference type="NCBI Taxonomy" id="983644"/>
    <lineage>
        <taxon>Eukaryota</taxon>
        <taxon>Fungi</taxon>
        <taxon>Dikarya</taxon>
        <taxon>Ascomycota</taxon>
        <taxon>Pezizomycotina</taxon>
        <taxon>Sordariomycetes</taxon>
        <taxon>Hypocreomycetidae</taxon>
        <taxon>Hypocreales</taxon>
        <taxon>Cordycipitaceae</taxon>
        <taxon>Cordyceps</taxon>
    </lineage>
</organism>
<dbReference type="KEGG" id="cmt:CCM_04788"/>
<evidence type="ECO:0000313" key="2">
    <source>
        <dbReference type="EMBL" id="EGX93414.1"/>
    </source>
</evidence>
<dbReference type="GeneID" id="18166809"/>
<dbReference type="AlphaFoldDB" id="G3JEL7"/>
<gene>
    <name evidence="2" type="ORF">CCM_04788</name>
</gene>
<dbReference type="Proteomes" id="UP000001610">
    <property type="component" value="Unassembled WGS sequence"/>
</dbReference>
<name>G3JEL7_CORMM</name>